<feature type="region of interest" description="Disordered" evidence="1">
    <location>
        <begin position="177"/>
        <end position="247"/>
    </location>
</feature>
<dbReference type="RefSeq" id="XP_003850508.1">
    <property type="nucleotide sequence ID" value="XM_003850460.1"/>
</dbReference>
<dbReference type="GeneID" id="13402704"/>
<protein>
    <submittedName>
        <fullName evidence="3">Uncharacterized protein</fullName>
    </submittedName>
</protein>
<keyword evidence="2" id="KW-0812">Transmembrane</keyword>
<organism evidence="3 4">
    <name type="scientific">Zymoseptoria tritici (strain CBS 115943 / IPO323)</name>
    <name type="common">Speckled leaf blotch fungus</name>
    <name type="synonym">Septoria tritici</name>
    <dbReference type="NCBI Taxonomy" id="336722"/>
    <lineage>
        <taxon>Eukaryota</taxon>
        <taxon>Fungi</taxon>
        <taxon>Dikarya</taxon>
        <taxon>Ascomycota</taxon>
        <taxon>Pezizomycotina</taxon>
        <taxon>Dothideomycetes</taxon>
        <taxon>Dothideomycetidae</taxon>
        <taxon>Mycosphaerellales</taxon>
        <taxon>Mycosphaerellaceae</taxon>
        <taxon>Zymoseptoria</taxon>
    </lineage>
</organism>
<feature type="compositionally biased region" description="Gly residues" evidence="1">
    <location>
        <begin position="184"/>
        <end position="194"/>
    </location>
</feature>
<keyword evidence="2" id="KW-1133">Transmembrane helix</keyword>
<evidence type="ECO:0000256" key="2">
    <source>
        <dbReference type="SAM" id="Phobius"/>
    </source>
</evidence>
<evidence type="ECO:0000256" key="1">
    <source>
        <dbReference type="SAM" id="MobiDB-lite"/>
    </source>
</evidence>
<dbReference type="AlphaFoldDB" id="F9XI62"/>
<proteinExistence type="predicted"/>
<dbReference type="InParanoid" id="F9XI62"/>
<dbReference type="HOGENOM" id="CLU_1125281_0_0_1"/>
<evidence type="ECO:0000313" key="3">
    <source>
        <dbReference type="EMBL" id="EGP85484.1"/>
    </source>
</evidence>
<gene>
    <name evidence="3" type="ORF">MYCGRDRAFT_94942</name>
</gene>
<dbReference type="EMBL" id="CM001203">
    <property type="protein sequence ID" value="EGP85484.1"/>
    <property type="molecule type" value="Genomic_DNA"/>
</dbReference>
<evidence type="ECO:0000313" key="4">
    <source>
        <dbReference type="Proteomes" id="UP000008062"/>
    </source>
</evidence>
<sequence>MSAAHRIVARTNGLAARRFLSTTSTSRISTSSLGLSRQPTSLLGIPRQPTTRHGPLTRSAFGRQHFVREHLSRQLIHKRGYTSGDIGDLIGGIVKLSQYKFMRRVAGVLVLATACVLGGSFLVAHQIMARVKEIPARLHAAWRRRLAAVSARCTSVFSAFSSRAKDGWGKLKSYGSRAKASRGSTGGTGDGVLGANGKTENGKAGEGGSADEKGAWRKGWLNKKGADKKAVGKKLVDGAKGLAEKKR</sequence>
<feature type="transmembrane region" description="Helical" evidence="2">
    <location>
        <begin position="105"/>
        <end position="128"/>
    </location>
</feature>
<dbReference type="VEuPathDB" id="FungiDB:ZTRI_8.96"/>
<name>F9XI62_ZYMTI</name>
<reference evidence="3 4" key="1">
    <citation type="journal article" date="2011" name="PLoS Genet.">
        <title>Finished genome of the fungal wheat pathogen Mycosphaerella graminicola reveals dispensome structure, chromosome plasticity, and stealth pathogenesis.</title>
        <authorList>
            <person name="Goodwin S.B."/>
            <person name="Ben M'barek S."/>
            <person name="Dhillon B."/>
            <person name="Wittenberg A.H.J."/>
            <person name="Crane C.F."/>
            <person name="Hane J.K."/>
            <person name="Foster A.J."/>
            <person name="Van der Lee T.A.J."/>
            <person name="Grimwood J."/>
            <person name="Aerts A."/>
            <person name="Antoniw J."/>
            <person name="Bailey A."/>
            <person name="Bluhm B."/>
            <person name="Bowler J."/>
            <person name="Bristow J."/>
            <person name="van der Burgt A."/>
            <person name="Canto-Canche B."/>
            <person name="Churchill A.C.L."/>
            <person name="Conde-Ferraez L."/>
            <person name="Cools H.J."/>
            <person name="Coutinho P.M."/>
            <person name="Csukai M."/>
            <person name="Dehal P."/>
            <person name="De Wit P."/>
            <person name="Donzelli B."/>
            <person name="van de Geest H.C."/>
            <person name="van Ham R.C.H.J."/>
            <person name="Hammond-Kosack K.E."/>
            <person name="Henrissat B."/>
            <person name="Kilian A."/>
            <person name="Kobayashi A.K."/>
            <person name="Koopmann E."/>
            <person name="Kourmpetis Y."/>
            <person name="Kuzniar A."/>
            <person name="Lindquist E."/>
            <person name="Lombard V."/>
            <person name="Maliepaard C."/>
            <person name="Martins N."/>
            <person name="Mehrabi R."/>
            <person name="Nap J.P.H."/>
            <person name="Ponomarenko A."/>
            <person name="Rudd J.J."/>
            <person name="Salamov A."/>
            <person name="Schmutz J."/>
            <person name="Schouten H.J."/>
            <person name="Shapiro H."/>
            <person name="Stergiopoulos I."/>
            <person name="Torriani S.F.F."/>
            <person name="Tu H."/>
            <person name="de Vries R.P."/>
            <person name="Waalwijk C."/>
            <person name="Ware S.B."/>
            <person name="Wiebenga A."/>
            <person name="Zwiers L.-H."/>
            <person name="Oliver R.P."/>
            <person name="Grigoriev I.V."/>
            <person name="Kema G.H.J."/>
        </authorList>
    </citation>
    <scope>NUCLEOTIDE SEQUENCE [LARGE SCALE GENOMIC DNA]</scope>
    <source>
        <strain evidence="4">CBS 115943 / IPO323</strain>
    </source>
</reference>
<dbReference type="Proteomes" id="UP000008062">
    <property type="component" value="Chromosome 8"/>
</dbReference>
<accession>F9XI62</accession>
<keyword evidence="4" id="KW-1185">Reference proteome</keyword>
<feature type="compositionally biased region" description="Basic and acidic residues" evidence="1">
    <location>
        <begin position="224"/>
        <end position="247"/>
    </location>
</feature>
<keyword evidence="2" id="KW-0472">Membrane</keyword>
<dbReference type="KEGG" id="ztr:MYCGRDRAFT_94942"/>